<comment type="cofactor">
    <cofactor evidence="1">
        <name>[4Fe-4S] cluster</name>
        <dbReference type="ChEBI" id="CHEBI:49883"/>
    </cofactor>
</comment>
<keyword evidence="10" id="KW-0093">Biotin biosynthesis</keyword>
<dbReference type="SFLD" id="SFLDG01060">
    <property type="entry name" value="BATS_domain_containing"/>
    <property type="match status" value="1"/>
</dbReference>
<dbReference type="GO" id="GO:0004076">
    <property type="term" value="F:biotin synthase activity"/>
    <property type="evidence" value="ECO:0007669"/>
    <property type="project" value="UniProtKB-EC"/>
</dbReference>
<sequence length="471" mass="51306">MQSVLRLSNLSRYVTLRGMMRPRAFSSAAGVCEEFRRPSPTETAAASFPSLQRTLGGTPNPDATIRHDWTREEIKAIYDMPLLDLVYRAAAVHRQFFDPREVQRSTLLSIKTGGCSENCGYCSQSQHHKTFVKPTPTLSVQEVLAHARVARMNGSTRFCMGSAWREVGAKRTKSAFKDVLEMVKGVRKLGMECCVTLGMLTDEQAKELREAGLTAYNHNLDTSPEYYPKVVSTRTYEDRLKTLENVRSAGISVCCGGIVGMGEEETDRVGLLQTLATLPEHPESVPINALVPVEGTPLGDSLLEERKKGEAAAEMESEGQSVHWTEMVRMIATARVVMPASMVRLSAGRKEFPEPAQALMFMAGANSLFTGDTLLTTANPAFDADQKMLDSLGLKGKAPFTAPLRPPGKASVPSPHPQSQSQHQRGQADTEEAESGSDGEWSSAQDPRPEQRKSPSGGWTGGLPIPNVAVA</sequence>
<evidence type="ECO:0000256" key="8">
    <source>
        <dbReference type="ARBA" id="ARBA00022714"/>
    </source>
</evidence>
<accession>A0A0G4GSE1</accession>
<dbReference type="InterPro" id="IPR013785">
    <property type="entry name" value="Aldolase_TIM"/>
</dbReference>
<evidence type="ECO:0000256" key="5">
    <source>
        <dbReference type="ARBA" id="ARBA00022485"/>
    </source>
</evidence>
<dbReference type="SFLD" id="SFLDG01278">
    <property type="entry name" value="biotin_synthase_like"/>
    <property type="match status" value="1"/>
</dbReference>
<name>A0A0G4GSE1_9ALVE</name>
<dbReference type="PROSITE" id="PS51918">
    <property type="entry name" value="RADICAL_SAM"/>
    <property type="match status" value="1"/>
</dbReference>
<keyword evidence="12" id="KW-0411">Iron-sulfur</keyword>
<dbReference type="InterPro" id="IPR007197">
    <property type="entry name" value="rSAM"/>
</dbReference>
<evidence type="ECO:0000256" key="11">
    <source>
        <dbReference type="ARBA" id="ARBA00023004"/>
    </source>
</evidence>
<evidence type="ECO:0000256" key="12">
    <source>
        <dbReference type="ARBA" id="ARBA00023014"/>
    </source>
</evidence>
<evidence type="ECO:0000256" key="4">
    <source>
        <dbReference type="ARBA" id="ARBA00012236"/>
    </source>
</evidence>
<dbReference type="EMBL" id="CDMZ01001502">
    <property type="protein sequence ID" value="CEM33527.1"/>
    <property type="molecule type" value="Genomic_DNA"/>
</dbReference>
<keyword evidence="6" id="KW-0808">Transferase</keyword>
<dbReference type="FunFam" id="3.20.20.70:FF:000011">
    <property type="entry name" value="Biotin synthase"/>
    <property type="match status" value="1"/>
</dbReference>
<dbReference type="SMART" id="SM00729">
    <property type="entry name" value="Elp3"/>
    <property type="match status" value="1"/>
</dbReference>
<evidence type="ECO:0000259" key="15">
    <source>
        <dbReference type="PROSITE" id="PS51918"/>
    </source>
</evidence>
<evidence type="ECO:0000256" key="6">
    <source>
        <dbReference type="ARBA" id="ARBA00022679"/>
    </source>
</evidence>
<dbReference type="Pfam" id="PF04055">
    <property type="entry name" value="Radical_SAM"/>
    <property type="match status" value="1"/>
</dbReference>
<gene>
    <name evidence="16" type="ORF">Cvel_5138</name>
</gene>
<comment type="similarity">
    <text evidence="3">Belongs to the radical SAM superfamily. Biotin synthase family.</text>
</comment>
<dbReference type="GO" id="GO:0005739">
    <property type="term" value="C:mitochondrion"/>
    <property type="evidence" value="ECO:0007669"/>
    <property type="project" value="TreeGrafter"/>
</dbReference>
<dbReference type="SFLD" id="SFLDS00029">
    <property type="entry name" value="Radical_SAM"/>
    <property type="match status" value="1"/>
</dbReference>
<keyword evidence="7" id="KW-0949">S-adenosyl-L-methionine</keyword>
<dbReference type="CDD" id="cd01335">
    <property type="entry name" value="Radical_SAM"/>
    <property type="match status" value="1"/>
</dbReference>
<comment type="pathway">
    <text evidence="2">Cofactor biosynthesis; biotin biosynthesis; biotin from 7,8-diaminononanoate: step 2/2.</text>
</comment>
<keyword evidence="8" id="KW-0001">2Fe-2S</keyword>
<evidence type="ECO:0000256" key="14">
    <source>
        <dbReference type="SAM" id="MobiDB-lite"/>
    </source>
</evidence>
<dbReference type="SFLD" id="SFLDF00272">
    <property type="entry name" value="biotin_synthase"/>
    <property type="match status" value="1"/>
</dbReference>
<dbReference type="InterPro" id="IPR058240">
    <property type="entry name" value="rSAM_sf"/>
</dbReference>
<evidence type="ECO:0000256" key="7">
    <source>
        <dbReference type="ARBA" id="ARBA00022691"/>
    </source>
</evidence>
<keyword evidence="9" id="KW-0479">Metal-binding</keyword>
<dbReference type="PANTHER" id="PTHR22976">
    <property type="entry name" value="BIOTIN SYNTHASE"/>
    <property type="match status" value="1"/>
</dbReference>
<evidence type="ECO:0000313" key="16">
    <source>
        <dbReference type="EMBL" id="CEM33527.1"/>
    </source>
</evidence>
<dbReference type="GO" id="GO:0051539">
    <property type="term" value="F:4 iron, 4 sulfur cluster binding"/>
    <property type="evidence" value="ECO:0007669"/>
    <property type="project" value="UniProtKB-KW"/>
</dbReference>
<feature type="domain" description="Radical SAM core" evidence="15">
    <location>
        <begin position="100"/>
        <end position="326"/>
    </location>
</feature>
<comment type="cofactor">
    <cofactor evidence="13">
        <name>[2Fe-2S] cluster</name>
        <dbReference type="ChEBI" id="CHEBI:190135"/>
    </cofactor>
</comment>
<feature type="region of interest" description="Disordered" evidence="14">
    <location>
        <begin position="397"/>
        <end position="471"/>
    </location>
</feature>
<evidence type="ECO:0000256" key="3">
    <source>
        <dbReference type="ARBA" id="ARBA00010765"/>
    </source>
</evidence>
<dbReference type="GO" id="GO:0009102">
    <property type="term" value="P:biotin biosynthetic process"/>
    <property type="evidence" value="ECO:0007669"/>
    <property type="project" value="UniProtKB-UniPathway"/>
</dbReference>
<dbReference type="UniPathway" id="UPA00078">
    <property type="reaction ID" value="UER00162"/>
</dbReference>
<dbReference type="AlphaFoldDB" id="A0A0G4GSE1"/>
<dbReference type="HAMAP" id="MF_01694">
    <property type="entry name" value="BioB"/>
    <property type="match status" value="1"/>
</dbReference>
<proteinExistence type="inferred from homology"/>
<evidence type="ECO:0000256" key="1">
    <source>
        <dbReference type="ARBA" id="ARBA00001966"/>
    </source>
</evidence>
<dbReference type="NCBIfam" id="TIGR00433">
    <property type="entry name" value="bioB"/>
    <property type="match status" value="1"/>
</dbReference>
<evidence type="ECO:0000256" key="13">
    <source>
        <dbReference type="ARBA" id="ARBA00034078"/>
    </source>
</evidence>
<dbReference type="SUPFAM" id="SSF102114">
    <property type="entry name" value="Radical SAM enzymes"/>
    <property type="match status" value="1"/>
</dbReference>
<dbReference type="Pfam" id="PF06968">
    <property type="entry name" value="BATS"/>
    <property type="match status" value="1"/>
</dbReference>
<dbReference type="InterPro" id="IPR010722">
    <property type="entry name" value="BATS_dom"/>
</dbReference>
<evidence type="ECO:0000256" key="9">
    <source>
        <dbReference type="ARBA" id="ARBA00022723"/>
    </source>
</evidence>
<dbReference type="EC" id="2.8.1.6" evidence="4"/>
<evidence type="ECO:0000256" key="2">
    <source>
        <dbReference type="ARBA" id="ARBA00004942"/>
    </source>
</evidence>
<keyword evidence="11" id="KW-0408">Iron</keyword>
<dbReference type="SMART" id="SM00876">
    <property type="entry name" value="BATS"/>
    <property type="match status" value="1"/>
</dbReference>
<dbReference type="InterPro" id="IPR024177">
    <property type="entry name" value="Biotin_synthase"/>
</dbReference>
<dbReference type="InterPro" id="IPR002684">
    <property type="entry name" value="Biotin_synth/BioAB"/>
</dbReference>
<reference evidence="16" key="1">
    <citation type="submission" date="2014-11" db="EMBL/GenBank/DDBJ databases">
        <authorList>
            <person name="Otto D Thomas"/>
            <person name="Naeem Raeece"/>
        </authorList>
    </citation>
    <scope>NUCLEOTIDE SEQUENCE</scope>
</reference>
<dbReference type="InterPro" id="IPR006638">
    <property type="entry name" value="Elp3/MiaA/NifB-like_rSAM"/>
</dbReference>
<organism evidence="16">
    <name type="scientific">Chromera velia CCMP2878</name>
    <dbReference type="NCBI Taxonomy" id="1169474"/>
    <lineage>
        <taxon>Eukaryota</taxon>
        <taxon>Sar</taxon>
        <taxon>Alveolata</taxon>
        <taxon>Colpodellida</taxon>
        <taxon>Chromeraceae</taxon>
        <taxon>Chromera</taxon>
    </lineage>
</organism>
<keyword evidence="5" id="KW-0004">4Fe-4S</keyword>
<dbReference type="VEuPathDB" id="CryptoDB:Cvel_5138"/>
<dbReference type="Gene3D" id="3.20.20.70">
    <property type="entry name" value="Aldolase class I"/>
    <property type="match status" value="1"/>
</dbReference>
<evidence type="ECO:0000256" key="10">
    <source>
        <dbReference type="ARBA" id="ARBA00022756"/>
    </source>
</evidence>
<protein>
    <recommendedName>
        <fullName evidence="4">biotin synthase</fullName>
        <ecNumber evidence="4">2.8.1.6</ecNumber>
    </recommendedName>
</protein>
<dbReference type="GO" id="GO:0046872">
    <property type="term" value="F:metal ion binding"/>
    <property type="evidence" value="ECO:0007669"/>
    <property type="project" value="UniProtKB-KW"/>
</dbReference>
<dbReference type="PANTHER" id="PTHR22976:SF2">
    <property type="entry name" value="BIOTIN SYNTHASE, MITOCHONDRIAL"/>
    <property type="match status" value="1"/>
</dbReference>
<dbReference type="GO" id="GO:0051537">
    <property type="term" value="F:2 iron, 2 sulfur cluster binding"/>
    <property type="evidence" value="ECO:0007669"/>
    <property type="project" value="UniProtKB-KW"/>
</dbReference>